<gene>
    <name evidence="1" type="ORF">rCG_28597</name>
</gene>
<reference evidence="2" key="1">
    <citation type="submission" date="2005-09" db="EMBL/GenBank/DDBJ databases">
        <authorList>
            <person name="Mural R.J."/>
            <person name="Li P.W."/>
            <person name="Adams M.D."/>
            <person name="Amanatides P.G."/>
            <person name="Baden-Tillson H."/>
            <person name="Barnstead M."/>
            <person name="Chin S.H."/>
            <person name="Dew I."/>
            <person name="Evans C.A."/>
            <person name="Ferriera S."/>
            <person name="Flanigan M."/>
            <person name="Fosler C."/>
            <person name="Glodek A."/>
            <person name="Gu Z."/>
            <person name="Holt R.A."/>
            <person name="Jennings D."/>
            <person name="Kraft C.L."/>
            <person name="Lu F."/>
            <person name="Nguyen T."/>
            <person name="Nusskern D.R."/>
            <person name="Pfannkoch C.M."/>
            <person name="Sitter C."/>
            <person name="Sutton G.G."/>
            <person name="Venter J.C."/>
            <person name="Wang Z."/>
            <person name="Woodage T."/>
            <person name="Zheng X.H."/>
            <person name="Zhong F."/>
        </authorList>
    </citation>
    <scope>NUCLEOTIDE SEQUENCE [LARGE SCALE GENOMIC DNA]</scope>
    <source>
        <strain>BN</strain>
        <strain evidence="2">Sprague-Dawley</strain>
    </source>
</reference>
<dbReference type="AlphaFoldDB" id="A6HUU2"/>
<proteinExistence type="predicted"/>
<accession>A6HUU2</accession>
<dbReference type="Proteomes" id="UP000234681">
    <property type="component" value="Chromosome 2"/>
</dbReference>
<name>A6HUU2_RAT</name>
<feature type="non-terminal residue" evidence="1">
    <location>
        <position position="50"/>
    </location>
</feature>
<organism evidence="1 2">
    <name type="scientific">Rattus norvegicus</name>
    <name type="common">Rat</name>
    <dbReference type="NCBI Taxonomy" id="10116"/>
    <lineage>
        <taxon>Eukaryota</taxon>
        <taxon>Metazoa</taxon>
        <taxon>Chordata</taxon>
        <taxon>Craniata</taxon>
        <taxon>Vertebrata</taxon>
        <taxon>Euteleostomi</taxon>
        <taxon>Mammalia</taxon>
        <taxon>Eutheria</taxon>
        <taxon>Euarchontoglires</taxon>
        <taxon>Glires</taxon>
        <taxon>Rodentia</taxon>
        <taxon>Myomorpha</taxon>
        <taxon>Muroidea</taxon>
        <taxon>Muridae</taxon>
        <taxon>Murinae</taxon>
        <taxon>Rattus</taxon>
    </lineage>
</organism>
<sequence>MLKSKGCHPLRGMCQSRQLGLSPSSKLNVCNLLMEHAGEKGVGCIPKGRG</sequence>
<protein>
    <submittedName>
        <fullName evidence="1">RCG28597</fullName>
    </submittedName>
</protein>
<dbReference type="EMBL" id="CH473952">
    <property type="protein sequence ID" value="EDL81878.1"/>
    <property type="molecule type" value="Genomic_DNA"/>
</dbReference>
<evidence type="ECO:0000313" key="2">
    <source>
        <dbReference type="Proteomes" id="UP000234681"/>
    </source>
</evidence>
<evidence type="ECO:0000313" key="1">
    <source>
        <dbReference type="EMBL" id="EDL81878.1"/>
    </source>
</evidence>